<sequence>MTTTRVIVRLPYNRPEQTVPDPTPVVWSLEKENYLWESIAKLRAGDTGVPDWKALARRLDVPLPYLLYRAQTRYEQDLRGLQDVRGAFSPPTPQAKPRTSDFIDAAERTALPKATSVARLHTPLGVRARLNSLGSNSAARVPKASSSSVLTLRDGYRKESSHRRPVSPLSSESDSESEEAVRTEKAEQQEELDRKLAHLQKTMTGDALGLVSSVRSRPKQVLARGRLTSSLPHPAALELQARQDSSQSISSASSPRGSIPDIPSPPPEAQSPQQQRFSPSAKNQRLPSQTASPTLRQQPLLRYGGLMKAAAARASERGSNYGSSTSKYRTRELGLPLIISLKGFAKHGWYMDRVLRVPDYAAVRGMNTSFKQEPVSRSLTESVPFGAEAQWRMV</sequence>
<reference evidence="1" key="2">
    <citation type="journal article" date="2022" name="New Phytol.">
        <title>Evolutionary transition to the ectomycorrhizal habit in the genomes of a hyperdiverse lineage of mushroom-forming fungi.</title>
        <authorList>
            <person name="Looney B."/>
            <person name="Miyauchi S."/>
            <person name="Morin E."/>
            <person name="Drula E."/>
            <person name="Courty P.E."/>
            <person name="Kohler A."/>
            <person name="Kuo A."/>
            <person name="LaButti K."/>
            <person name="Pangilinan J."/>
            <person name="Lipzen A."/>
            <person name="Riley R."/>
            <person name="Andreopoulos W."/>
            <person name="He G."/>
            <person name="Johnson J."/>
            <person name="Nolan M."/>
            <person name="Tritt A."/>
            <person name="Barry K.W."/>
            <person name="Grigoriev I.V."/>
            <person name="Nagy L.G."/>
            <person name="Hibbett D."/>
            <person name="Henrissat B."/>
            <person name="Matheny P.B."/>
            <person name="Labbe J."/>
            <person name="Martin F.M."/>
        </authorList>
    </citation>
    <scope>NUCLEOTIDE SEQUENCE</scope>
    <source>
        <strain evidence="1">EC-137</strain>
    </source>
</reference>
<reference evidence="1" key="1">
    <citation type="submission" date="2021-02" db="EMBL/GenBank/DDBJ databases">
        <authorList>
            <consortium name="DOE Joint Genome Institute"/>
            <person name="Ahrendt S."/>
            <person name="Looney B.P."/>
            <person name="Miyauchi S."/>
            <person name="Morin E."/>
            <person name="Drula E."/>
            <person name="Courty P.E."/>
            <person name="Chicoki N."/>
            <person name="Fauchery L."/>
            <person name="Kohler A."/>
            <person name="Kuo A."/>
            <person name="Labutti K."/>
            <person name="Pangilinan J."/>
            <person name="Lipzen A."/>
            <person name="Riley R."/>
            <person name="Andreopoulos W."/>
            <person name="He G."/>
            <person name="Johnson J."/>
            <person name="Barry K.W."/>
            <person name="Grigoriev I.V."/>
            <person name="Nagy L."/>
            <person name="Hibbett D."/>
            <person name="Henrissat B."/>
            <person name="Matheny P.B."/>
            <person name="Labbe J."/>
            <person name="Martin F."/>
        </authorList>
    </citation>
    <scope>NUCLEOTIDE SEQUENCE</scope>
    <source>
        <strain evidence="1">EC-137</strain>
    </source>
</reference>
<evidence type="ECO:0000313" key="2">
    <source>
        <dbReference type="Proteomes" id="UP000814128"/>
    </source>
</evidence>
<keyword evidence="2" id="KW-1185">Reference proteome</keyword>
<comment type="caution">
    <text evidence="1">The sequence shown here is derived from an EMBL/GenBank/DDBJ whole genome shotgun (WGS) entry which is preliminary data.</text>
</comment>
<dbReference type="Proteomes" id="UP000814128">
    <property type="component" value="Unassembled WGS sequence"/>
</dbReference>
<proteinExistence type="predicted"/>
<gene>
    <name evidence="1" type="ORF">K488DRAFT_77461</name>
</gene>
<name>A0ACB8QRU0_9AGAM</name>
<organism evidence="1 2">
    <name type="scientific">Vararia minispora EC-137</name>
    <dbReference type="NCBI Taxonomy" id="1314806"/>
    <lineage>
        <taxon>Eukaryota</taxon>
        <taxon>Fungi</taxon>
        <taxon>Dikarya</taxon>
        <taxon>Basidiomycota</taxon>
        <taxon>Agaricomycotina</taxon>
        <taxon>Agaricomycetes</taxon>
        <taxon>Russulales</taxon>
        <taxon>Lachnocladiaceae</taxon>
        <taxon>Vararia</taxon>
    </lineage>
</organism>
<protein>
    <submittedName>
        <fullName evidence="1">Uncharacterized protein</fullName>
    </submittedName>
</protein>
<accession>A0ACB8QRU0</accession>
<evidence type="ECO:0000313" key="1">
    <source>
        <dbReference type="EMBL" id="KAI0034086.1"/>
    </source>
</evidence>
<dbReference type="EMBL" id="MU273506">
    <property type="protein sequence ID" value="KAI0034086.1"/>
    <property type="molecule type" value="Genomic_DNA"/>
</dbReference>